<organism evidence="1 2">
    <name type="scientific">Mucilaginibacter pineti</name>
    <dbReference type="NCBI Taxonomy" id="1391627"/>
    <lineage>
        <taxon>Bacteria</taxon>
        <taxon>Pseudomonadati</taxon>
        <taxon>Bacteroidota</taxon>
        <taxon>Sphingobacteriia</taxon>
        <taxon>Sphingobacteriales</taxon>
        <taxon>Sphingobacteriaceae</taxon>
        <taxon>Mucilaginibacter</taxon>
    </lineage>
</organism>
<sequence length="445" mass="50280">MKYFETRQNNTGQTDEQLEPIFKSLADTFSYKWLKTPGAHPLQQLWLRRDILATNELYLFGDAILRLKSIDPKWLADQVKLVKTDHVNNRNGAMFEINAVAILATADQDVNPTRGNNPGYDAILKLTDKKSMRVSLKNYGDSSHFKTFSFQAKQIEEHLITVLKNAGVMAVQVTIENIGGYPETSDWQELKENLEGIIAAYRNKNVRLFGMEKWAIVLSTLLDELQPFHQAFNSYTLIIASSYHKNGHKNLLDKLDEAAANLMKHSKGENDEICNLVFVHLPEAASIVACKEWAESYLADHSEKLLTGVILYQPVVATDPENDTSFIHHGFQLVFNTAKYETWNATGIQLHFTIPVGILNSAPSTNSVMVEKNGEKELISYPDKYFFQRGNLYLDSVKDAQGSMHGNMQRLASGVFSHSVFQPFPEQQAIVFSGRFAPFDKLLVI</sequence>
<gene>
    <name evidence="1" type="ORF">SAMN05216464_11381</name>
</gene>
<dbReference type="EMBL" id="FNAI01000013">
    <property type="protein sequence ID" value="SDF13685.1"/>
    <property type="molecule type" value="Genomic_DNA"/>
</dbReference>
<evidence type="ECO:0000313" key="2">
    <source>
        <dbReference type="Proteomes" id="UP000199072"/>
    </source>
</evidence>
<keyword evidence="2" id="KW-1185">Reference proteome</keyword>
<dbReference type="STRING" id="1391627.SAMN05216464_11381"/>
<dbReference type="OrthoDB" id="1490907at2"/>
<accession>A0A1G7IM37</accession>
<dbReference type="Proteomes" id="UP000199072">
    <property type="component" value="Unassembled WGS sequence"/>
</dbReference>
<evidence type="ECO:0000313" key="1">
    <source>
        <dbReference type="EMBL" id="SDF13685.1"/>
    </source>
</evidence>
<dbReference type="RefSeq" id="WP_091153194.1">
    <property type="nucleotide sequence ID" value="NZ_FNAI01000013.1"/>
</dbReference>
<dbReference type="AlphaFoldDB" id="A0A1G7IM37"/>
<name>A0A1G7IM37_9SPHI</name>
<protein>
    <submittedName>
        <fullName evidence="1">Uncharacterized protein</fullName>
    </submittedName>
</protein>
<proteinExistence type="predicted"/>
<reference evidence="1 2" key="1">
    <citation type="submission" date="2016-10" db="EMBL/GenBank/DDBJ databases">
        <authorList>
            <person name="de Groot N.N."/>
        </authorList>
    </citation>
    <scope>NUCLEOTIDE SEQUENCE [LARGE SCALE GENOMIC DNA]</scope>
    <source>
        <strain evidence="1 2">47C3B</strain>
    </source>
</reference>